<evidence type="ECO:0000313" key="1">
    <source>
        <dbReference type="EMBL" id="GAC80820.1"/>
    </source>
</evidence>
<dbReference type="eggNOG" id="ENOG5031W2M">
    <property type="taxonomic scope" value="Bacteria"/>
</dbReference>
<comment type="caution">
    <text evidence="1">The sequence shown here is derived from an EMBL/GenBank/DDBJ whole genome shotgun (WGS) entry which is preliminary data.</text>
</comment>
<keyword evidence="2" id="KW-1185">Reference proteome</keyword>
<proteinExistence type="predicted"/>
<gene>
    <name evidence="1" type="ORF">GM1_022_00300</name>
</gene>
<evidence type="ECO:0000313" key="2">
    <source>
        <dbReference type="Proteomes" id="UP000035009"/>
    </source>
</evidence>
<dbReference type="EMBL" id="BAOP01000022">
    <property type="protein sequence ID" value="GAC80820.1"/>
    <property type="molecule type" value="Genomic_DNA"/>
</dbReference>
<dbReference type="AlphaFoldDB" id="M3UM27"/>
<name>M3UM27_GORML</name>
<dbReference type="STRING" id="410332.SAMN04488550_0617"/>
<protein>
    <submittedName>
        <fullName evidence="1">Uncharacterized protein</fullName>
    </submittedName>
</protein>
<organism evidence="1 2">
    <name type="scientific">Gordonia malaquae NBRC 108250</name>
    <dbReference type="NCBI Taxonomy" id="1223542"/>
    <lineage>
        <taxon>Bacteria</taxon>
        <taxon>Bacillati</taxon>
        <taxon>Actinomycetota</taxon>
        <taxon>Actinomycetes</taxon>
        <taxon>Mycobacteriales</taxon>
        <taxon>Gordoniaceae</taxon>
        <taxon>Gordonia</taxon>
    </lineage>
</organism>
<sequence>MGLRSTFNTLVGTGGRATAKTSLNQQEVQLSEIIALKIRTENSYATGAVFTHVLAVEVPPPPSDDLDDWAQDQLLSFTGEGPQYADVPAIYEVEILSAPAEFAHLVSLTASAEG</sequence>
<reference evidence="1 2" key="1">
    <citation type="submission" date="2013-02" db="EMBL/GenBank/DDBJ databases">
        <title>Whole genome shotgun sequence of Gordonia malaquae NBRC 108250.</title>
        <authorList>
            <person name="Yoshida I."/>
            <person name="Hosoyama A."/>
            <person name="Tsuchikane K."/>
            <person name="Ando Y."/>
            <person name="Baba S."/>
            <person name="Ohji S."/>
            <person name="Hamada M."/>
            <person name="Tamura T."/>
            <person name="Yamazoe A."/>
            <person name="Yamazaki S."/>
            <person name="Fujita N."/>
        </authorList>
    </citation>
    <scope>NUCLEOTIDE SEQUENCE [LARGE SCALE GENOMIC DNA]</scope>
    <source>
        <strain evidence="1 2">NBRC 108250</strain>
    </source>
</reference>
<dbReference type="Proteomes" id="UP000035009">
    <property type="component" value="Unassembled WGS sequence"/>
</dbReference>
<accession>M3UM27</accession>